<feature type="transmembrane region" description="Helical" evidence="1">
    <location>
        <begin position="87"/>
        <end position="105"/>
    </location>
</feature>
<keyword evidence="1" id="KW-1133">Transmembrane helix</keyword>
<feature type="transmembrane region" description="Helical" evidence="1">
    <location>
        <begin position="207"/>
        <end position="226"/>
    </location>
</feature>
<name>A0ABR8LIH2_9ALTE</name>
<dbReference type="EMBL" id="JABBXD010000004">
    <property type="protein sequence ID" value="MBD3586036.1"/>
    <property type="molecule type" value="Genomic_DNA"/>
</dbReference>
<feature type="transmembrane region" description="Helical" evidence="1">
    <location>
        <begin position="182"/>
        <end position="201"/>
    </location>
</feature>
<proteinExistence type="predicted"/>
<keyword evidence="1" id="KW-0812">Transmembrane</keyword>
<feature type="transmembrane region" description="Helical" evidence="1">
    <location>
        <begin position="139"/>
        <end position="161"/>
    </location>
</feature>
<evidence type="ECO:0000313" key="2">
    <source>
        <dbReference type="EMBL" id="MBD3586036.1"/>
    </source>
</evidence>
<dbReference type="InterPro" id="IPR016926">
    <property type="entry name" value="UCP029594"/>
</dbReference>
<feature type="transmembrane region" description="Helical" evidence="1">
    <location>
        <begin position="283"/>
        <end position="300"/>
    </location>
</feature>
<sequence>MSTEQSAGSELTSSEQRRLLRIALGSSAGFFVCKVMNWPYGVFFTVFPMLLLGMLPVFNSLIAWQFVMGTVVNVLELYILHRFFMPYPLAMTLATFFIFTVHFYFMAKGKHYLLWASGLVTLSALLHFGSYPGAGIGDMMVATMLASVTAVASAAILYWLIPETGTPPAPPEHTVTFTQIRHRTLLGASLATLSFVVFQMLDLRDSLSAQVATILVLFPLTFQGSLTSAVKRAKGVSIGCALAILVQITMYDLISHLTLVVLALFLTVMLTARLHLIERAGSGMGFGALTTIGILFGQYMQPDADILYSSLYRFSSVVVALTLLMLCAYALHRFLNHFAATRDTTV</sequence>
<gene>
    <name evidence="2" type="ORF">HHX48_09830</name>
</gene>
<dbReference type="PIRSF" id="PIRSF029594">
    <property type="entry name" value="UCP029594"/>
    <property type="match status" value="1"/>
</dbReference>
<dbReference type="RefSeq" id="WP_191024631.1">
    <property type="nucleotide sequence ID" value="NZ_JABBXD010000004.1"/>
</dbReference>
<dbReference type="Proteomes" id="UP000624419">
    <property type="component" value="Unassembled WGS sequence"/>
</dbReference>
<evidence type="ECO:0000256" key="1">
    <source>
        <dbReference type="SAM" id="Phobius"/>
    </source>
</evidence>
<evidence type="ECO:0000313" key="3">
    <source>
        <dbReference type="Proteomes" id="UP000624419"/>
    </source>
</evidence>
<organism evidence="2 3">
    <name type="scientific">Salinimonas profundi</name>
    <dbReference type="NCBI Taxonomy" id="2729140"/>
    <lineage>
        <taxon>Bacteria</taxon>
        <taxon>Pseudomonadati</taxon>
        <taxon>Pseudomonadota</taxon>
        <taxon>Gammaproteobacteria</taxon>
        <taxon>Alteromonadales</taxon>
        <taxon>Alteromonadaceae</taxon>
        <taxon>Alteromonas/Salinimonas group</taxon>
        <taxon>Salinimonas</taxon>
    </lineage>
</organism>
<comment type="caution">
    <text evidence="2">The sequence shown here is derived from an EMBL/GenBank/DDBJ whole genome shotgun (WGS) entry which is preliminary data.</text>
</comment>
<protein>
    <submittedName>
        <fullName evidence="2">DUF2955 domain-containing protein</fullName>
    </submittedName>
</protein>
<accession>A0ABR8LIH2</accession>
<feature type="transmembrane region" description="Helical" evidence="1">
    <location>
        <begin position="112"/>
        <end position="133"/>
    </location>
</feature>
<reference evidence="2 3" key="1">
    <citation type="submission" date="2020-04" db="EMBL/GenBank/DDBJ databases">
        <title>Salinimonas sp. HHU 13199.</title>
        <authorList>
            <person name="Cui X."/>
            <person name="Zhang D."/>
        </authorList>
    </citation>
    <scope>NUCLEOTIDE SEQUENCE [LARGE SCALE GENOMIC DNA]</scope>
    <source>
        <strain evidence="2 3">HHU 13199</strain>
    </source>
</reference>
<keyword evidence="1" id="KW-0472">Membrane</keyword>
<feature type="transmembrane region" description="Helical" evidence="1">
    <location>
        <begin position="312"/>
        <end position="332"/>
    </location>
</feature>
<dbReference type="InterPro" id="IPR022604">
    <property type="entry name" value="DUF2955"/>
</dbReference>
<dbReference type="Pfam" id="PF11168">
    <property type="entry name" value="DUF2955"/>
    <property type="match status" value="1"/>
</dbReference>
<feature type="transmembrane region" description="Helical" evidence="1">
    <location>
        <begin position="43"/>
        <end position="67"/>
    </location>
</feature>
<keyword evidence="3" id="KW-1185">Reference proteome</keyword>